<evidence type="ECO:0000313" key="2">
    <source>
        <dbReference type="EMBL" id="MFB9089192.1"/>
    </source>
</evidence>
<name>A0ABV5GEJ6_9FLAO</name>
<accession>A0ABV5GEJ6</accession>
<gene>
    <name evidence="2" type="ORF">ACFFUU_06245</name>
</gene>
<keyword evidence="1" id="KW-0472">Membrane</keyword>
<evidence type="ECO:0000313" key="3">
    <source>
        <dbReference type="Proteomes" id="UP001589576"/>
    </source>
</evidence>
<keyword evidence="1" id="KW-1133">Transmembrane helix</keyword>
<proteinExistence type="predicted"/>
<dbReference type="Proteomes" id="UP001589576">
    <property type="component" value="Unassembled WGS sequence"/>
</dbReference>
<keyword evidence="1" id="KW-0812">Transmembrane</keyword>
<dbReference type="RefSeq" id="WP_290286158.1">
    <property type="nucleotide sequence ID" value="NZ_JAUFQN010000019.1"/>
</dbReference>
<protein>
    <submittedName>
        <fullName evidence="2">Uncharacterized protein</fullName>
    </submittedName>
</protein>
<keyword evidence="3" id="KW-1185">Reference proteome</keyword>
<evidence type="ECO:0000256" key="1">
    <source>
        <dbReference type="SAM" id="Phobius"/>
    </source>
</evidence>
<organism evidence="2 3">
    <name type="scientific">Flavobacterium paronense</name>
    <dbReference type="NCBI Taxonomy" id="1392775"/>
    <lineage>
        <taxon>Bacteria</taxon>
        <taxon>Pseudomonadati</taxon>
        <taxon>Bacteroidota</taxon>
        <taxon>Flavobacteriia</taxon>
        <taxon>Flavobacteriales</taxon>
        <taxon>Flavobacteriaceae</taxon>
        <taxon>Flavobacterium</taxon>
    </lineage>
</organism>
<reference evidence="2 3" key="1">
    <citation type="submission" date="2024-09" db="EMBL/GenBank/DDBJ databases">
        <authorList>
            <person name="Sun Q."/>
            <person name="Mori K."/>
        </authorList>
    </citation>
    <scope>NUCLEOTIDE SEQUENCE [LARGE SCALE GENOMIC DNA]</scope>
    <source>
        <strain evidence="2 3">CECT 8460</strain>
    </source>
</reference>
<comment type="caution">
    <text evidence="2">The sequence shown here is derived from an EMBL/GenBank/DDBJ whole genome shotgun (WGS) entry which is preliminary data.</text>
</comment>
<feature type="transmembrane region" description="Helical" evidence="1">
    <location>
        <begin position="6"/>
        <end position="25"/>
    </location>
</feature>
<sequence>MTTILALITILFLVLIIYLIIKIQLDRQKFHSRIKILEDFIVQISNEQKSQNNQLELSEELKHKLLQINATLNKDIYDLNFKLVEELYPRK</sequence>
<dbReference type="EMBL" id="JBHMFB010000016">
    <property type="protein sequence ID" value="MFB9089192.1"/>
    <property type="molecule type" value="Genomic_DNA"/>
</dbReference>